<feature type="active site" evidence="3">
    <location>
        <position position="353"/>
    </location>
</feature>
<dbReference type="ESTHER" id="9bila-a0a0n5a9l7">
    <property type="family name" value="Arylacetamide_deacetylase"/>
</dbReference>
<dbReference type="PANTHER" id="PTHR48081">
    <property type="entry name" value="AB HYDROLASE SUPERFAMILY PROTEIN C4A8.06C"/>
    <property type="match status" value="1"/>
</dbReference>
<evidence type="ECO:0000256" key="3">
    <source>
        <dbReference type="PIRSR" id="PIRSR037251-1"/>
    </source>
</evidence>
<dbReference type="InterPro" id="IPR029058">
    <property type="entry name" value="AB_hydrolase_fold"/>
</dbReference>
<name>A0A0N5A9L7_9BILA</name>
<dbReference type="InterPro" id="IPR013094">
    <property type="entry name" value="AB_hydrolase_3"/>
</dbReference>
<evidence type="ECO:0000256" key="2">
    <source>
        <dbReference type="ARBA" id="ARBA00022801"/>
    </source>
</evidence>
<dbReference type="PANTHER" id="PTHR48081:SF8">
    <property type="entry name" value="ALPHA_BETA HYDROLASE FOLD-3 DOMAIN-CONTAINING PROTEIN-RELATED"/>
    <property type="match status" value="1"/>
</dbReference>
<keyword evidence="4" id="KW-0732">Signal</keyword>
<protein>
    <submittedName>
        <fullName evidence="7">Arylacetamide deacetylase-like</fullName>
    </submittedName>
</protein>
<evidence type="ECO:0000256" key="4">
    <source>
        <dbReference type="SAM" id="SignalP"/>
    </source>
</evidence>
<keyword evidence="6" id="KW-1185">Reference proteome</keyword>
<dbReference type="SUPFAM" id="SSF53474">
    <property type="entry name" value="alpha/beta-Hydrolases"/>
    <property type="match status" value="1"/>
</dbReference>
<dbReference type="InterPro" id="IPR017157">
    <property type="entry name" value="Arylacetamide_deacetylase"/>
</dbReference>
<dbReference type="Gene3D" id="3.40.50.1820">
    <property type="entry name" value="alpha/beta hydrolase"/>
    <property type="match status" value="1"/>
</dbReference>
<evidence type="ECO:0000313" key="6">
    <source>
        <dbReference type="Proteomes" id="UP000046393"/>
    </source>
</evidence>
<keyword evidence="2" id="KW-0378">Hydrolase</keyword>
<dbReference type="GO" id="GO:0052689">
    <property type="term" value="F:carboxylic ester hydrolase activity"/>
    <property type="evidence" value="ECO:0007669"/>
    <property type="project" value="InterPro"/>
</dbReference>
<dbReference type="WBParaSite" id="SMUV_0000079801-mRNA-1">
    <property type="protein sequence ID" value="SMUV_0000079801-mRNA-1"/>
    <property type="gene ID" value="SMUV_0000079801"/>
</dbReference>
<dbReference type="InterPro" id="IPR050300">
    <property type="entry name" value="GDXG_lipolytic_enzyme"/>
</dbReference>
<organism evidence="6 7">
    <name type="scientific">Syphacia muris</name>
    <dbReference type="NCBI Taxonomy" id="451379"/>
    <lineage>
        <taxon>Eukaryota</taxon>
        <taxon>Metazoa</taxon>
        <taxon>Ecdysozoa</taxon>
        <taxon>Nematoda</taxon>
        <taxon>Chromadorea</taxon>
        <taxon>Rhabditida</taxon>
        <taxon>Spirurina</taxon>
        <taxon>Oxyuridomorpha</taxon>
        <taxon>Oxyuroidea</taxon>
        <taxon>Oxyuridae</taxon>
        <taxon>Syphacia</taxon>
    </lineage>
</organism>
<evidence type="ECO:0000256" key="1">
    <source>
        <dbReference type="ARBA" id="ARBA00010515"/>
    </source>
</evidence>
<reference evidence="7" key="1">
    <citation type="submission" date="2017-02" db="UniProtKB">
        <authorList>
            <consortium name="WormBaseParasite"/>
        </authorList>
    </citation>
    <scope>IDENTIFICATION</scope>
</reference>
<accession>A0A0N5A9L7</accession>
<feature type="signal peptide" evidence="4">
    <location>
        <begin position="1"/>
        <end position="19"/>
    </location>
</feature>
<dbReference type="Proteomes" id="UP000046393">
    <property type="component" value="Unplaced"/>
</dbReference>
<dbReference type="PIRSF" id="PIRSF037251">
    <property type="entry name" value="Arylacetamide_deacetylase"/>
    <property type="match status" value="1"/>
</dbReference>
<dbReference type="AlphaFoldDB" id="A0A0N5A9L7"/>
<sequence>MYHVGIVLRLLFQTRICSSTECELKWTRSALKLLMAVVGPWNKFDDDIVIKDFKVNNMKSRVYLPLNRSSDAAIIYIHGGGFVLGTMDMYENVVRQIVKNTRLITFSMDYRLAPEHGFPAALDDCEYFVMEVYKNLTREYAIDKNRIAIVGDSAGAGLIASLTYRLRRFPDFIKPKVLHFLLVIAVCKVQKKAMFAHCNTNNLLKYNFAEVQALIYPLVQMHNFQTPSYEYFYRVMDGTGFVDPRLIAQYYLMYANVVGAENEQITRKMLRNEHLSIFCKSSVSEYMNLQLIPMHLRKYFLRYGRNITSWKLDYCKKTWNRLMPFLLNAEFAPIVQRDFTNLPKALIVTMEHDILRDEGIVYAQRLRQAGVPTTWKHFDSGFHAILNFYNVISNSNRVVNYVSGWVSDNV</sequence>
<feature type="chain" id="PRO_5005892873" evidence="4">
    <location>
        <begin position="20"/>
        <end position="410"/>
    </location>
</feature>
<evidence type="ECO:0000313" key="7">
    <source>
        <dbReference type="WBParaSite" id="SMUV_0000079801-mRNA-1"/>
    </source>
</evidence>
<dbReference type="GO" id="GO:0016020">
    <property type="term" value="C:membrane"/>
    <property type="evidence" value="ECO:0007669"/>
    <property type="project" value="InterPro"/>
</dbReference>
<dbReference type="STRING" id="451379.A0A0N5A9L7"/>
<feature type="domain" description="Alpha/beta hydrolase fold-3" evidence="5">
    <location>
        <begin position="74"/>
        <end position="270"/>
    </location>
</feature>
<feature type="active site" evidence="3">
    <location>
        <position position="383"/>
    </location>
</feature>
<proteinExistence type="inferred from homology"/>
<evidence type="ECO:0000259" key="5">
    <source>
        <dbReference type="Pfam" id="PF07859"/>
    </source>
</evidence>
<dbReference type="Pfam" id="PF07859">
    <property type="entry name" value="Abhydrolase_3"/>
    <property type="match status" value="2"/>
</dbReference>
<feature type="domain" description="Alpha/beta hydrolase fold-3" evidence="5">
    <location>
        <begin position="328"/>
        <end position="386"/>
    </location>
</feature>
<feature type="active site" evidence="3">
    <location>
        <position position="153"/>
    </location>
</feature>
<comment type="similarity">
    <text evidence="1">Belongs to the 'GDXG' lipolytic enzyme family.</text>
</comment>